<feature type="transmembrane region" description="Helical" evidence="7">
    <location>
        <begin position="173"/>
        <end position="192"/>
    </location>
</feature>
<evidence type="ECO:0000256" key="1">
    <source>
        <dbReference type="ARBA" id="ARBA00004141"/>
    </source>
</evidence>
<evidence type="ECO:0000256" key="3">
    <source>
        <dbReference type="ARBA" id="ARBA00022692"/>
    </source>
</evidence>
<sequence length="458" mass="52934">MPSGRRIFSRIQSGNAYSSSGKSGGSGGSHGPDDSSGNVVPLASMVVLPKHSYLPDIPMDSNLYFECMLFVFGIIMMCLQYINLYKTVWWLPQSHAQYALNFYLIDFYLVGFISILLATRFLVYFVQEIHSAKLLFWLMQGAKVVLSFCFIIGLGVTGYMVVSEHGIKTCLFLFYPVVIYLVLFGFAVKPLYQRYQAWPRPALSMDRQTSGPQRFKVRDDVPLGHACTLTPDIVRDEVDILKRDFNMRLKQILFNSLTTSFYATGVPVWFSQNAHSSCDACWNTLYYDSWWMWQHVCLTWLSALLMLTSHFLPPHYLHLLHKSARHLGRWQRMEARHAHVPYNAWSELQVWPQGALVKHVRGLFKAEGIIVTAEPGNSLHSRFYMLFHQPLRVMNWLVSLTGLVVGYQMFRLLQSSEWSHVISLALLMFCNFYTLFKLVRDWFIMGKVYKQHDYGITD</sequence>
<dbReference type="Proteomes" id="UP000694888">
    <property type="component" value="Unplaced"/>
</dbReference>
<feature type="region of interest" description="Disordered" evidence="6">
    <location>
        <begin position="13"/>
        <end position="34"/>
    </location>
</feature>
<feature type="transmembrane region" description="Helical" evidence="7">
    <location>
        <begin position="393"/>
        <end position="412"/>
    </location>
</feature>
<evidence type="ECO:0000256" key="7">
    <source>
        <dbReference type="SAM" id="Phobius"/>
    </source>
</evidence>
<organism evidence="8 9">
    <name type="scientific">Aplysia californica</name>
    <name type="common">California sea hare</name>
    <dbReference type="NCBI Taxonomy" id="6500"/>
    <lineage>
        <taxon>Eukaryota</taxon>
        <taxon>Metazoa</taxon>
        <taxon>Spiralia</taxon>
        <taxon>Lophotrochozoa</taxon>
        <taxon>Mollusca</taxon>
        <taxon>Gastropoda</taxon>
        <taxon>Heterobranchia</taxon>
        <taxon>Euthyneura</taxon>
        <taxon>Tectipleura</taxon>
        <taxon>Aplysiida</taxon>
        <taxon>Aplysioidea</taxon>
        <taxon>Aplysiidae</taxon>
        <taxon>Aplysia</taxon>
    </lineage>
</organism>
<dbReference type="Pfam" id="PF10271">
    <property type="entry name" value="Tmp39"/>
    <property type="match status" value="1"/>
</dbReference>
<evidence type="ECO:0000313" key="8">
    <source>
        <dbReference type="Proteomes" id="UP000694888"/>
    </source>
</evidence>
<evidence type="ECO:0000313" key="9">
    <source>
        <dbReference type="RefSeq" id="XP_005090601.1"/>
    </source>
</evidence>
<dbReference type="RefSeq" id="XP_005090601.1">
    <property type="nucleotide sequence ID" value="XM_005090544.3"/>
</dbReference>
<dbReference type="PANTHER" id="PTHR12995">
    <property type="entry name" value="FI21814P1"/>
    <property type="match status" value="1"/>
</dbReference>
<keyword evidence="4 7" id="KW-1133">Transmembrane helix</keyword>
<keyword evidence="5 7" id="KW-0472">Membrane</keyword>
<feature type="transmembrane region" description="Helical" evidence="7">
    <location>
        <begin position="418"/>
        <end position="436"/>
    </location>
</feature>
<feature type="transmembrane region" description="Helical" evidence="7">
    <location>
        <begin position="290"/>
        <end position="312"/>
    </location>
</feature>
<evidence type="ECO:0000256" key="6">
    <source>
        <dbReference type="SAM" id="MobiDB-lite"/>
    </source>
</evidence>
<dbReference type="InterPro" id="IPR030476">
    <property type="entry name" value="Pentaxin_CS"/>
</dbReference>
<dbReference type="PROSITE" id="PS00289">
    <property type="entry name" value="PTX_1"/>
    <property type="match status" value="1"/>
</dbReference>
<feature type="transmembrane region" description="Helical" evidence="7">
    <location>
        <begin position="135"/>
        <end position="161"/>
    </location>
</feature>
<protein>
    <submittedName>
        <fullName evidence="9">Transmembrane protein 39A isoform X1</fullName>
    </submittedName>
</protein>
<keyword evidence="3 7" id="KW-0812">Transmembrane</keyword>
<dbReference type="GeneID" id="101861411"/>
<keyword evidence="8" id="KW-1185">Reference proteome</keyword>
<comment type="similarity">
    <text evidence="2">Belongs to the TMEM39 family.</text>
</comment>
<feature type="transmembrane region" description="Helical" evidence="7">
    <location>
        <begin position="63"/>
        <end position="82"/>
    </location>
</feature>
<reference evidence="9" key="1">
    <citation type="submission" date="2025-08" db="UniProtKB">
        <authorList>
            <consortium name="RefSeq"/>
        </authorList>
    </citation>
    <scope>IDENTIFICATION</scope>
</reference>
<feature type="transmembrane region" description="Helical" evidence="7">
    <location>
        <begin position="252"/>
        <end position="270"/>
    </location>
</feature>
<gene>
    <name evidence="9" type="primary">LOC101861411</name>
</gene>
<evidence type="ECO:0000256" key="5">
    <source>
        <dbReference type="ARBA" id="ARBA00023136"/>
    </source>
</evidence>
<name>A0ABM0JCL3_APLCA</name>
<evidence type="ECO:0000256" key="4">
    <source>
        <dbReference type="ARBA" id="ARBA00022989"/>
    </source>
</evidence>
<accession>A0ABM0JCL3</accession>
<comment type="subcellular location">
    <subcellularLocation>
        <location evidence="1">Membrane</location>
        <topology evidence="1">Multi-pass membrane protein</topology>
    </subcellularLocation>
</comment>
<evidence type="ECO:0000256" key="2">
    <source>
        <dbReference type="ARBA" id="ARBA00010737"/>
    </source>
</evidence>
<dbReference type="PANTHER" id="PTHR12995:SF4">
    <property type="entry name" value="FI21814P1"/>
    <property type="match status" value="1"/>
</dbReference>
<feature type="transmembrane region" description="Helical" evidence="7">
    <location>
        <begin position="102"/>
        <end position="123"/>
    </location>
</feature>
<dbReference type="InterPro" id="IPR019397">
    <property type="entry name" value="Uncharacterised_TMEM39"/>
</dbReference>
<proteinExistence type="inferred from homology"/>